<dbReference type="SUPFAM" id="SSF160467">
    <property type="entry name" value="PH0987 N-terminal domain-like"/>
    <property type="match status" value="1"/>
</dbReference>
<feature type="domain" description="Carboxyltransferase" evidence="5">
    <location>
        <begin position="6"/>
        <end position="207"/>
    </location>
</feature>
<keyword evidence="4" id="KW-0472">Membrane</keyword>
<dbReference type="Pfam" id="PF02682">
    <property type="entry name" value="CT_C_D"/>
    <property type="match status" value="1"/>
</dbReference>
<dbReference type="GO" id="GO:0017168">
    <property type="term" value="F:5-oxoprolinase (ATP-hydrolyzing) activity"/>
    <property type="evidence" value="ECO:0007669"/>
    <property type="project" value="UniProtKB-EC"/>
</dbReference>
<evidence type="ECO:0000259" key="5">
    <source>
        <dbReference type="SMART" id="SM00796"/>
    </source>
</evidence>
<dbReference type="NCBIfam" id="TIGR00370">
    <property type="entry name" value="5-oxoprolinase subunit PxpB"/>
    <property type="match status" value="1"/>
</dbReference>
<evidence type="ECO:0000313" key="7">
    <source>
        <dbReference type="Proteomes" id="UP001268651"/>
    </source>
</evidence>
<keyword evidence="1" id="KW-0547">Nucleotide-binding</keyword>
<proteinExistence type="predicted"/>
<dbReference type="Proteomes" id="UP001268651">
    <property type="component" value="Unassembled WGS sequence"/>
</dbReference>
<dbReference type="InterPro" id="IPR029000">
    <property type="entry name" value="Cyclophilin-like_dom_sf"/>
</dbReference>
<dbReference type="InterPro" id="IPR010016">
    <property type="entry name" value="PxpB"/>
</dbReference>
<evidence type="ECO:0000256" key="2">
    <source>
        <dbReference type="ARBA" id="ARBA00022801"/>
    </source>
</evidence>
<comment type="caution">
    <text evidence="6">The sequence shown here is derived from an EMBL/GenBank/DDBJ whole genome shotgun (WGS) entry which is preliminary data.</text>
</comment>
<protein>
    <submittedName>
        <fullName evidence="6">5-oxoprolinase subunit PxpB</fullName>
        <ecNumber evidence="6">3.5.2.9</ecNumber>
    </submittedName>
</protein>
<gene>
    <name evidence="6" type="primary">pxpB</name>
    <name evidence="6" type="ORF">RXV94_08805</name>
</gene>
<keyword evidence="7" id="KW-1185">Reference proteome</keyword>
<organism evidence="6 7">
    <name type="scientific">Gilvirhabdus luticola</name>
    <dbReference type="NCBI Taxonomy" id="3079858"/>
    <lineage>
        <taxon>Bacteria</taxon>
        <taxon>Pseudomonadati</taxon>
        <taxon>Bacteroidota</taxon>
        <taxon>Flavobacteriia</taxon>
        <taxon>Flavobacteriales</taxon>
        <taxon>Flavobacteriaceae</taxon>
        <taxon>Gilvirhabdus</taxon>
    </lineage>
</organism>
<dbReference type="EC" id="3.5.2.9" evidence="6"/>
<accession>A0ABU3U774</accession>
<dbReference type="RefSeq" id="WP_316662227.1">
    <property type="nucleotide sequence ID" value="NZ_JAWHTF010000004.1"/>
</dbReference>
<dbReference type="SUPFAM" id="SSF50891">
    <property type="entry name" value="Cyclophilin-like"/>
    <property type="match status" value="1"/>
</dbReference>
<evidence type="ECO:0000256" key="4">
    <source>
        <dbReference type="SAM" id="Phobius"/>
    </source>
</evidence>
<reference evidence="6 7" key="1">
    <citation type="submission" date="2023-10" db="EMBL/GenBank/DDBJ databases">
        <title>Marimonas sp. nov. isolated from tidal mud flat.</title>
        <authorList>
            <person name="Jaincy N.J."/>
            <person name="Srinivasan S."/>
            <person name="Lee S.-S."/>
        </authorList>
    </citation>
    <scope>NUCLEOTIDE SEQUENCE [LARGE SCALE GENOMIC DNA]</scope>
    <source>
        <strain evidence="6 7">MJ-SS3</strain>
    </source>
</reference>
<sequence>MANFQLTYKPFGDKAILIEWPNRIDENILKDILQFKQVIENDASKYIVEVNHAYNSILIIYKNFINDFTIKISNLSRLYKIKKTDLVLSSKLWKIPVCYDLSFGIDSEEILKSKNIDLRLLIRLHTNPVYTIYFIGFLPGFLYLGGLAEELHFPRKNNPRLHIKKGSVAIGENQTGIYPNESPGGWNIIGNSPIHLFNSSEDVPCLIKGGDKIKFYPVSLEEHLQITELVKTNTYQMESEVLSG</sequence>
<keyword evidence="3" id="KW-0067">ATP-binding</keyword>
<feature type="transmembrane region" description="Helical" evidence="4">
    <location>
        <begin position="129"/>
        <end position="148"/>
    </location>
</feature>
<dbReference type="PANTHER" id="PTHR34698">
    <property type="entry name" value="5-OXOPROLINASE SUBUNIT B"/>
    <property type="match status" value="1"/>
</dbReference>
<dbReference type="Gene3D" id="2.40.100.10">
    <property type="entry name" value="Cyclophilin-like"/>
    <property type="match status" value="1"/>
</dbReference>
<dbReference type="PANTHER" id="PTHR34698:SF2">
    <property type="entry name" value="5-OXOPROLINASE SUBUNIT B"/>
    <property type="match status" value="1"/>
</dbReference>
<keyword evidence="2 6" id="KW-0378">Hydrolase</keyword>
<evidence type="ECO:0000256" key="3">
    <source>
        <dbReference type="ARBA" id="ARBA00022840"/>
    </source>
</evidence>
<keyword evidence="4" id="KW-0812">Transmembrane</keyword>
<dbReference type="InterPro" id="IPR003833">
    <property type="entry name" value="CT_C_D"/>
</dbReference>
<dbReference type="EMBL" id="JAWHTF010000004">
    <property type="protein sequence ID" value="MDU8886258.1"/>
    <property type="molecule type" value="Genomic_DNA"/>
</dbReference>
<keyword evidence="4" id="KW-1133">Transmembrane helix</keyword>
<evidence type="ECO:0000256" key="1">
    <source>
        <dbReference type="ARBA" id="ARBA00022741"/>
    </source>
</evidence>
<dbReference type="Gene3D" id="3.30.1360.40">
    <property type="match status" value="1"/>
</dbReference>
<dbReference type="SMART" id="SM00796">
    <property type="entry name" value="AHS1"/>
    <property type="match status" value="1"/>
</dbReference>
<evidence type="ECO:0000313" key="6">
    <source>
        <dbReference type="EMBL" id="MDU8886258.1"/>
    </source>
</evidence>
<name>A0ABU3U774_9FLAO</name>